<comment type="caution">
    <text evidence="3">The sequence shown here is derived from an EMBL/GenBank/DDBJ whole genome shotgun (WGS) entry which is preliminary data.</text>
</comment>
<accession>A0ABR2K6S1</accession>
<dbReference type="InterPro" id="IPR016024">
    <property type="entry name" value="ARM-type_fold"/>
</dbReference>
<name>A0ABR2K6S1_9EUKA</name>
<feature type="domain" description="TOG" evidence="2">
    <location>
        <begin position="357"/>
        <end position="588"/>
    </location>
</feature>
<dbReference type="Pfam" id="PF12348">
    <property type="entry name" value="CLASP_N"/>
    <property type="match status" value="1"/>
</dbReference>
<feature type="compositionally biased region" description="Low complexity" evidence="1">
    <location>
        <begin position="272"/>
        <end position="292"/>
    </location>
</feature>
<dbReference type="InterPro" id="IPR024395">
    <property type="entry name" value="CLASP_N_dom"/>
</dbReference>
<feature type="region of interest" description="Disordered" evidence="1">
    <location>
        <begin position="224"/>
        <end position="360"/>
    </location>
</feature>
<dbReference type="SUPFAM" id="SSF48371">
    <property type="entry name" value="ARM repeat"/>
    <property type="match status" value="1"/>
</dbReference>
<feature type="domain" description="TOG" evidence="2">
    <location>
        <begin position="6"/>
        <end position="239"/>
    </location>
</feature>
<organism evidence="3 4">
    <name type="scientific">Tritrichomonas musculus</name>
    <dbReference type="NCBI Taxonomy" id="1915356"/>
    <lineage>
        <taxon>Eukaryota</taxon>
        <taxon>Metamonada</taxon>
        <taxon>Parabasalia</taxon>
        <taxon>Tritrichomonadida</taxon>
        <taxon>Tritrichomonadidae</taxon>
        <taxon>Tritrichomonas</taxon>
    </lineage>
</organism>
<dbReference type="EMBL" id="JAPFFF010000007">
    <property type="protein sequence ID" value="KAK8886617.1"/>
    <property type="molecule type" value="Genomic_DNA"/>
</dbReference>
<evidence type="ECO:0000313" key="4">
    <source>
        <dbReference type="Proteomes" id="UP001470230"/>
    </source>
</evidence>
<sequence length="588" mass="65025">MSSVVFGRARVSEELECGFIPTDIIDLLQSDDSSQHIEAAQSLLSTAQKTPISNVDFRALLIFSAQFFLDENFSVINCFNEVIEVFLPQVGQSAIDVLEEFLTMIITPLSDDRRAVRILIVNLMLLYVDTTKSLDLLRAVLPLFPDQPVLAKVEMFDFATQAIQRFKPTNSLYPVLADSITEATKLSSVLSIHNATSRLLNQICSINPDFIKLVPESARSMVSDADQQKFKREATVRPPAPPSLPLIAKTPVPRPINPRGRNLIVRPNAAKSSSSGSLRNSLQRSRQVQLPSNPLPPPTSNATPAFQVRPPSSDNSDPLDDLRERYKTPTQPSVHPPSEPQGPSLSSQSSHAPRMRKSQERFNLSASKNMTDIDNVVKCLQDSNWETQNECIISLIEMIQTQPKFISGNLRTIVFGLMNSVSSKRSALSETGLTCLRDISSEFGEDMTPFFETILNNLLNILASNRPAIARLAADCISAILVNIDREAALAFLGKDLTDKDPLIKEHLSLCIDALCGDCKDPAQLLDTVGTLLLDEDENTRDHAQASIAQLKQNFPNLKDTEILNKMTQVKREAIIKAIDSARPNPLY</sequence>
<evidence type="ECO:0000256" key="1">
    <source>
        <dbReference type="SAM" id="MobiDB-lite"/>
    </source>
</evidence>
<dbReference type="Proteomes" id="UP001470230">
    <property type="component" value="Unassembled WGS sequence"/>
</dbReference>
<proteinExistence type="predicted"/>
<dbReference type="InterPro" id="IPR034085">
    <property type="entry name" value="TOG"/>
</dbReference>
<gene>
    <name evidence="3" type="ORF">M9Y10_042082</name>
</gene>
<reference evidence="3 4" key="1">
    <citation type="submission" date="2024-04" db="EMBL/GenBank/DDBJ databases">
        <title>Tritrichomonas musculus Genome.</title>
        <authorList>
            <person name="Alves-Ferreira E."/>
            <person name="Grigg M."/>
            <person name="Lorenzi H."/>
            <person name="Galac M."/>
        </authorList>
    </citation>
    <scope>NUCLEOTIDE SEQUENCE [LARGE SCALE GENOMIC DNA]</scope>
    <source>
        <strain evidence="3 4">EAF2021</strain>
    </source>
</reference>
<dbReference type="SMART" id="SM01349">
    <property type="entry name" value="TOG"/>
    <property type="match status" value="2"/>
</dbReference>
<dbReference type="InterPro" id="IPR011989">
    <property type="entry name" value="ARM-like"/>
</dbReference>
<feature type="compositionally biased region" description="Basic and acidic residues" evidence="1">
    <location>
        <begin position="226"/>
        <end position="235"/>
    </location>
</feature>
<feature type="compositionally biased region" description="Low complexity" evidence="1">
    <location>
        <begin position="300"/>
        <end position="316"/>
    </location>
</feature>
<evidence type="ECO:0000259" key="2">
    <source>
        <dbReference type="SMART" id="SM01349"/>
    </source>
</evidence>
<evidence type="ECO:0000313" key="3">
    <source>
        <dbReference type="EMBL" id="KAK8886617.1"/>
    </source>
</evidence>
<feature type="compositionally biased region" description="Polar residues" evidence="1">
    <location>
        <begin position="341"/>
        <end position="351"/>
    </location>
</feature>
<dbReference type="Gene3D" id="1.25.10.10">
    <property type="entry name" value="Leucine-rich Repeat Variant"/>
    <property type="match status" value="2"/>
</dbReference>
<keyword evidence="4" id="KW-1185">Reference proteome</keyword>
<protein>
    <submittedName>
        <fullName evidence="3">Suppressor of tub2 mutation</fullName>
    </submittedName>
</protein>